<protein>
    <submittedName>
        <fullName evidence="1">Uncharacterized protein</fullName>
    </submittedName>
</protein>
<reference evidence="1 2" key="1">
    <citation type="journal article" date="2012" name="FEBS Lett.">
        <title>Anammox organism KSU-1 expresses a NirK-type copper-containing nitrite reductase instead of a NirS-type with cytochrome cd1.</title>
        <authorList>
            <person name="Hira D."/>
            <person name="Toh H."/>
            <person name="Migita C.T."/>
            <person name="Okubo H."/>
            <person name="Nishiyama T."/>
            <person name="Hattori M."/>
            <person name="Furukawa K."/>
            <person name="Fujii T."/>
        </authorList>
    </citation>
    <scope>NUCLEOTIDE SEQUENCE [LARGE SCALE GENOMIC DNA]</scope>
</reference>
<dbReference type="AlphaFoldDB" id="I3IHJ6"/>
<proteinExistence type="predicted"/>
<keyword evidence="2" id="KW-1185">Reference proteome</keyword>
<organism evidence="1 2">
    <name type="scientific">Candidatus Jettenia caeni</name>
    <dbReference type="NCBI Taxonomy" id="247490"/>
    <lineage>
        <taxon>Bacteria</taxon>
        <taxon>Pseudomonadati</taxon>
        <taxon>Planctomycetota</taxon>
        <taxon>Candidatus Brocadiia</taxon>
        <taxon>Candidatus Brocadiales</taxon>
        <taxon>Candidatus Brocadiaceae</taxon>
        <taxon>Candidatus Jettenia</taxon>
    </lineage>
</organism>
<comment type="caution">
    <text evidence="1">The sequence shown here is derived from an EMBL/GenBank/DDBJ whole genome shotgun (WGS) entry which is preliminary data.</text>
</comment>
<dbReference type="Proteomes" id="UP000002985">
    <property type="component" value="Unassembled WGS sequence"/>
</dbReference>
<accession>I3IHJ6</accession>
<dbReference type="EMBL" id="BAFH01000002">
    <property type="protein sequence ID" value="GAB61191.1"/>
    <property type="molecule type" value="Genomic_DNA"/>
</dbReference>
<dbReference type="STRING" id="247490.KSU1_B0334"/>
<name>I3IHJ6_9BACT</name>
<evidence type="ECO:0000313" key="1">
    <source>
        <dbReference type="EMBL" id="GAB61191.1"/>
    </source>
</evidence>
<gene>
    <name evidence="1" type="ORF">KSU1_B0334</name>
</gene>
<sequence>MFFMMSIILGLLGFVFLASLFAMFQLNKLREEEEGVLFEKYQSRESVQYDINDILEMMELAEYSLA</sequence>
<evidence type="ECO:0000313" key="2">
    <source>
        <dbReference type="Proteomes" id="UP000002985"/>
    </source>
</evidence>